<evidence type="ECO:0000313" key="2">
    <source>
        <dbReference type="Proteomes" id="UP000504606"/>
    </source>
</evidence>
<sequence length="228" mass="24950">MCQVEKYKERKHRLECGLKFGKLTILLQRRGNGDRGDGGSHVASLDLQALAAERSDVLATTQVLMYLLSKHGYLQSSRQQNVLPGVTGDGGNVRAQQDGRRKPDGPSSQQQMRGANQVRPWSVDPGAPHGPQHAARRTPLTPSPASPVQSAVEITDDGVLDLGLPSRMGVAPYGVLTPEKEALLRSERKVREIKGPLECKADPEFSRLLLQKHLSSLETVDLRKVRQG</sequence>
<gene>
    <name evidence="3" type="primary">LOC127752282</name>
</gene>
<protein>
    <submittedName>
        <fullName evidence="3">Uncharacterized protein LOC127752282</fullName>
    </submittedName>
</protein>
<feature type="non-terminal residue" evidence="3">
    <location>
        <position position="228"/>
    </location>
</feature>
<name>A0A9C6XW53_FRAOC</name>
<dbReference type="KEGG" id="foc:127752282"/>
<evidence type="ECO:0000256" key="1">
    <source>
        <dbReference type="SAM" id="MobiDB-lite"/>
    </source>
</evidence>
<organism evidence="2 3">
    <name type="scientific">Frankliniella occidentalis</name>
    <name type="common">Western flower thrips</name>
    <name type="synonym">Euthrips occidentalis</name>
    <dbReference type="NCBI Taxonomy" id="133901"/>
    <lineage>
        <taxon>Eukaryota</taxon>
        <taxon>Metazoa</taxon>
        <taxon>Ecdysozoa</taxon>
        <taxon>Arthropoda</taxon>
        <taxon>Hexapoda</taxon>
        <taxon>Insecta</taxon>
        <taxon>Pterygota</taxon>
        <taxon>Neoptera</taxon>
        <taxon>Paraneoptera</taxon>
        <taxon>Thysanoptera</taxon>
        <taxon>Terebrantia</taxon>
        <taxon>Thripoidea</taxon>
        <taxon>Thripidae</taxon>
        <taxon>Frankliniella</taxon>
    </lineage>
</organism>
<proteinExistence type="predicted"/>
<dbReference type="GeneID" id="127752282"/>
<accession>A0A9C6XW53</accession>
<feature type="region of interest" description="Disordered" evidence="1">
    <location>
        <begin position="79"/>
        <end position="150"/>
    </location>
</feature>
<evidence type="ECO:0000313" key="3">
    <source>
        <dbReference type="RefSeq" id="XP_052133125.1"/>
    </source>
</evidence>
<keyword evidence="2" id="KW-1185">Reference proteome</keyword>
<reference evidence="3" key="1">
    <citation type="submission" date="2025-08" db="UniProtKB">
        <authorList>
            <consortium name="RefSeq"/>
        </authorList>
    </citation>
    <scope>IDENTIFICATION</scope>
    <source>
        <tissue evidence="3">Whole organism</tissue>
    </source>
</reference>
<dbReference type="AlphaFoldDB" id="A0A9C6XW53"/>
<dbReference type="RefSeq" id="XP_052133125.1">
    <property type="nucleotide sequence ID" value="XM_052277165.1"/>
</dbReference>
<dbReference type="Proteomes" id="UP000504606">
    <property type="component" value="Unplaced"/>
</dbReference>
<dbReference type="OrthoDB" id="6329076at2759"/>